<keyword evidence="2" id="KW-1185">Reference proteome</keyword>
<gene>
    <name evidence="1" type="ORF">DPMN_132733</name>
</gene>
<accession>A0A9D4FWI3</accession>
<evidence type="ECO:0000313" key="1">
    <source>
        <dbReference type="EMBL" id="KAH3804448.1"/>
    </source>
</evidence>
<dbReference type="Proteomes" id="UP000828390">
    <property type="component" value="Unassembled WGS sequence"/>
</dbReference>
<evidence type="ECO:0000313" key="2">
    <source>
        <dbReference type="Proteomes" id="UP000828390"/>
    </source>
</evidence>
<name>A0A9D4FWI3_DREPO</name>
<reference evidence="1" key="2">
    <citation type="submission" date="2020-11" db="EMBL/GenBank/DDBJ databases">
        <authorList>
            <person name="McCartney M.A."/>
            <person name="Auch B."/>
            <person name="Kono T."/>
            <person name="Mallez S."/>
            <person name="Becker A."/>
            <person name="Gohl D.M."/>
            <person name="Silverstein K.A.T."/>
            <person name="Koren S."/>
            <person name="Bechman K.B."/>
            <person name="Herman A."/>
            <person name="Abrahante J.E."/>
            <person name="Garbe J."/>
        </authorList>
    </citation>
    <scope>NUCLEOTIDE SEQUENCE</scope>
    <source>
        <strain evidence="1">Duluth1</strain>
        <tissue evidence="1">Whole animal</tissue>
    </source>
</reference>
<dbReference type="AlphaFoldDB" id="A0A9D4FWI3"/>
<dbReference type="EMBL" id="JAIWYP010000006">
    <property type="protein sequence ID" value="KAH3804448.1"/>
    <property type="molecule type" value="Genomic_DNA"/>
</dbReference>
<organism evidence="1 2">
    <name type="scientific">Dreissena polymorpha</name>
    <name type="common">Zebra mussel</name>
    <name type="synonym">Mytilus polymorpha</name>
    <dbReference type="NCBI Taxonomy" id="45954"/>
    <lineage>
        <taxon>Eukaryota</taxon>
        <taxon>Metazoa</taxon>
        <taxon>Spiralia</taxon>
        <taxon>Lophotrochozoa</taxon>
        <taxon>Mollusca</taxon>
        <taxon>Bivalvia</taxon>
        <taxon>Autobranchia</taxon>
        <taxon>Heteroconchia</taxon>
        <taxon>Euheterodonta</taxon>
        <taxon>Imparidentia</taxon>
        <taxon>Neoheterodontei</taxon>
        <taxon>Myida</taxon>
        <taxon>Dreissenoidea</taxon>
        <taxon>Dreissenidae</taxon>
        <taxon>Dreissena</taxon>
    </lineage>
</organism>
<reference evidence="1" key="1">
    <citation type="journal article" date="2019" name="bioRxiv">
        <title>The Genome of the Zebra Mussel, Dreissena polymorpha: A Resource for Invasive Species Research.</title>
        <authorList>
            <person name="McCartney M.A."/>
            <person name="Auch B."/>
            <person name="Kono T."/>
            <person name="Mallez S."/>
            <person name="Zhang Y."/>
            <person name="Obille A."/>
            <person name="Becker A."/>
            <person name="Abrahante J.E."/>
            <person name="Garbe J."/>
            <person name="Badalamenti J.P."/>
            <person name="Herman A."/>
            <person name="Mangelson H."/>
            <person name="Liachko I."/>
            <person name="Sullivan S."/>
            <person name="Sone E.D."/>
            <person name="Koren S."/>
            <person name="Silverstein K.A.T."/>
            <person name="Beckman K.B."/>
            <person name="Gohl D.M."/>
        </authorList>
    </citation>
    <scope>NUCLEOTIDE SEQUENCE</scope>
    <source>
        <strain evidence="1">Duluth1</strain>
        <tissue evidence="1">Whole animal</tissue>
    </source>
</reference>
<protein>
    <submittedName>
        <fullName evidence="1">Uncharacterized protein</fullName>
    </submittedName>
</protein>
<sequence length="96" mass="10644">MSCKVTLLSSTSSILKPAVIKSARPSILEWVEISHSAWIGFSECLSLQVYICHVTIVVTKQCRLGQELFLDGLIVSRHELSGFGPLSLDEPHMMED</sequence>
<proteinExistence type="predicted"/>
<comment type="caution">
    <text evidence="1">The sequence shown here is derived from an EMBL/GenBank/DDBJ whole genome shotgun (WGS) entry which is preliminary data.</text>
</comment>